<evidence type="ECO:0000313" key="1">
    <source>
        <dbReference type="EMBL" id="EFH48790.1"/>
    </source>
</evidence>
<name>D7LYR5_ARALL</name>
<sequence length="98" mass="11031">MLFFNLPKCKLSFQTIAFSSSPTSGICAVIALRPLMRYSVRSSICYLGAIEWITQDFPCSHGFDPYMHSNLFYANDHFYCFSSGGILVVPHNESSSME</sequence>
<dbReference type="Proteomes" id="UP000008694">
    <property type="component" value="Unassembled WGS sequence"/>
</dbReference>
<dbReference type="HOGENOM" id="CLU_2336503_0_0_1"/>
<gene>
    <name evidence="1" type="ORF">ARALYDRAFT_911373</name>
</gene>
<keyword evidence="2" id="KW-1185">Reference proteome</keyword>
<reference evidence="2" key="1">
    <citation type="journal article" date="2011" name="Nat. Genet.">
        <title>The Arabidopsis lyrata genome sequence and the basis of rapid genome size change.</title>
        <authorList>
            <person name="Hu T.T."/>
            <person name="Pattyn P."/>
            <person name="Bakker E.G."/>
            <person name="Cao J."/>
            <person name="Cheng J.-F."/>
            <person name="Clark R.M."/>
            <person name="Fahlgren N."/>
            <person name="Fawcett J.A."/>
            <person name="Grimwood J."/>
            <person name="Gundlach H."/>
            <person name="Haberer G."/>
            <person name="Hollister J.D."/>
            <person name="Ossowski S."/>
            <person name="Ottilar R.P."/>
            <person name="Salamov A.A."/>
            <person name="Schneeberger K."/>
            <person name="Spannagl M."/>
            <person name="Wang X."/>
            <person name="Yang L."/>
            <person name="Nasrallah M.E."/>
            <person name="Bergelson J."/>
            <person name="Carrington J.C."/>
            <person name="Gaut B.S."/>
            <person name="Schmutz J."/>
            <person name="Mayer K.F.X."/>
            <person name="Van de Peer Y."/>
            <person name="Grigoriev I.V."/>
            <person name="Nordborg M."/>
            <person name="Weigel D."/>
            <person name="Guo Y.-L."/>
        </authorList>
    </citation>
    <scope>NUCLEOTIDE SEQUENCE [LARGE SCALE GENOMIC DNA]</scope>
    <source>
        <strain evidence="2">cv. MN47</strain>
    </source>
</reference>
<dbReference type="Gramene" id="scaffold_603430.1">
    <property type="protein sequence ID" value="scaffold_603430.1"/>
    <property type="gene ID" value="scaffold_603430.1"/>
</dbReference>
<proteinExistence type="predicted"/>
<protein>
    <submittedName>
        <fullName evidence="1">Uncharacterized protein</fullName>
    </submittedName>
</protein>
<dbReference type="EMBL" id="GL348718">
    <property type="protein sequence ID" value="EFH48790.1"/>
    <property type="molecule type" value="Genomic_DNA"/>
</dbReference>
<organism evidence="2">
    <name type="scientific">Arabidopsis lyrata subsp. lyrata</name>
    <name type="common">Lyre-leaved rock-cress</name>
    <dbReference type="NCBI Taxonomy" id="81972"/>
    <lineage>
        <taxon>Eukaryota</taxon>
        <taxon>Viridiplantae</taxon>
        <taxon>Streptophyta</taxon>
        <taxon>Embryophyta</taxon>
        <taxon>Tracheophyta</taxon>
        <taxon>Spermatophyta</taxon>
        <taxon>Magnoliopsida</taxon>
        <taxon>eudicotyledons</taxon>
        <taxon>Gunneridae</taxon>
        <taxon>Pentapetalae</taxon>
        <taxon>rosids</taxon>
        <taxon>malvids</taxon>
        <taxon>Brassicales</taxon>
        <taxon>Brassicaceae</taxon>
        <taxon>Camelineae</taxon>
        <taxon>Arabidopsis</taxon>
    </lineage>
</organism>
<accession>D7LYR5</accession>
<dbReference type="AlphaFoldDB" id="D7LYR5"/>
<evidence type="ECO:0000313" key="2">
    <source>
        <dbReference type="Proteomes" id="UP000008694"/>
    </source>
</evidence>